<dbReference type="InterPro" id="IPR000182">
    <property type="entry name" value="GNAT_dom"/>
</dbReference>
<dbReference type="Pfam" id="PF13312">
    <property type="entry name" value="DUF4081"/>
    <property type="match status" value="1"/>
</dbReference>
<accession>A0A0A6YAY9</accession>
<reference evidence="4 5" key="1">
    <citation type="journal article" date="2003" name="Int. J. Syst. Evol. Microbiol.">
        <title>Kocuria polaris sp. nov., an orange-pigmented psychrophilic bacterium isolated from an Antarctic cyanobacterial mat sample.</title>
        <authorList>
            <person name="Reddy G.S."/>
            <person name="Prakash J.S."/>
            <person name="Prabahar V."/>
            <person name="Matsumoto G.I."/>
            <person name="Stackebrandt E."/>
            <person name="Shivaji S."/>
        </authorList>
    </citation>
    <scope>NUCLEOTIDE SEQUENCE [LARGE SCALE GENOMIC DNA]</scope>
    <source>
        <strain evidence="4 5">CMS 76or</strain>
    </source>
</reference>
<dbReference type="PANTHER" id="PTHR43877:SF2">
    <property type="entry name" value="AMINOALKYLPHOSPHONATE N-ACETYLTRANSFERASE-RELATED"/>
    <property type="match status" value="1"/>
</dbReference>
<dbReference type="Pfam" id="PF00583">
    <property type="entry name" value="Acetyltransf_1"/>
    <property type="match status" value="1"/>
</dbReference>
<dbReference type="EMBL" id="JSUH01000016">
    <property type="protein sequence ID" value="KHD96517.1"/>
    <property type="molecule type" value="Genomic_DNA"/>
</dbReference>
<dbReference type="InterPro" id="IPR050832">
    <property type="entry name" value="Bact_Acetyltransf"/>
</dbReference>
<dbReference type="PROSITE" id="PS51186">
    <property type="entry name" value="GNAT"/>
    <property type="match status" value="1"/>
</dbReference>
<protein>
    <recommendedName>
        <fullName evidence="3">N-acetyltransferase domain-containing protein</fullName>
    </recommendedName>
</protein>
<dbReference type="InterPro" id="IPR025289">
    <property type="entry name" value="DUF4081"/>
</dbReference>
<dbReference type="OrthoDB" id="5241264at2"/>
<dbReference type="Proteomes" id="UP000030466">
    <property type="component" value="Unassembled WGS sequence"/>
</dbReference>
<evidence type="ECO:0000313" key="5">
    <source>
        <dbReference type="Proteomes" id="UP000030466"/>
    </source>
</evidence>
<gene>
    <name evidence="4" type="ORF">GY22_15400</name>
</gene>
<name>A0A0A6YAY9_KOCRO</name>
<keyword evidence="1" id="KW-0808">Transferase</keyword>
<evidence type="ECO:0000256" key="1">
    <source>
        <dbReference type="ARBA" id="ARBA00022679"/>
    </source>
</evidence>
<sequence length="273" mass="29102">MPAGEVDPAQLDRLLEADPVAHAFVAAHVESYRGSRGSRIPPVVGTAGPDGELTGACWVGTNVVPVSLDAPGLDLVSGHLRRGGSRHASLFGPAELVLGLWSRVERSWPRPFDLRPVQPLLAIDRDPAPAPHPGVRVARPEDLPAVLPASAAMFEEEVGYSPYTGGDRGYRDRVSALVEAGRCLVLTDDGGRVVFKADLGSVARGVAQVQGVWVDPAHRGRGLAAPCMAAAVRLARRRTPVVSLYVNEYNVRALATYRRVGFERVGTFATVLL</sequence>
<evidence type="ECO:0000256" key="2">
    <source>
        <dbReference type="ARBA" id="ARBA00023315"/>
    </source>
</evidence>
<dbReference type="AlphaFoldDB" id="A0A0A6YAY9"/>
<dbReference type="InterPro" id="IPR016181">
    <property type="entry name" value="Acyl_CoA_acyltransferase"/>
</dbReference>
<keyword evidence="5" id="KW-1185">Reference proteome</keyword>
<evidence type="ECO:0000259" key="3">
    <source>
        <dbReference type="PROSITE" id="PS51186"/>
    </source>
</evidence>
<feature type="domain" description="N-acetyltransferase" evidence="3">
    <location>
        <begin position="133"/>
        <end position="273"/>
    </location>
</feature>
<dbReference type="GO" id="GO:0016747">
    <property type="term" value="F:acyltransferase activity, transferring groups other than amino-acyl groups"/>
    <property type="evidence" value="ECO:0007669"/>
    <property type="project" value="InterPro"/>
</dbReference>
<evidence type="ECO:0000313" key="4">
    <source>
        <dbReference type="EMBL" id="KHD96517.1"/>
    </source>
</evidence>
<comment type="caution">
    <text evidence="4">The sequence shown here is derived from an EMBL/GenBank/DDBJ whole genome shotgun (WGS) entry which is preliminary data.</text>
</comment>
<organism evidence="4 5">
    <name type="scientific">Kocuria rosea subsp. polaris</name>
    <dbReference type="NCBI Taxonomy" id="136273"/>
    <lineage>
        <taxon>Bacteria</taxon>
        <taxon>Bacillati</taxon>
        <taxon>Actinomycetota</taxon>
        <taxon>Actinomycetes</taxon>
        <taxon>Micrococcales</taxon>
        <taxon>Micrococcaceae</taxon>
        <taxon>Kocuria</taxon>
    </lineage>
</organism>
<dbReference type="SUPFAM" id="SSF55729">
    <property type="entry name" value="Acyl-CoA N-acyltransferases (Nat)"/>
    <property type="match status" value="1"/>
</dbReference>
<dbReference type="Gene3D" id="3.40.630.30">
    <property type="match status" value="1"/>
</dbReference>
<keyword evidence="2" id="KW-0012">Acyltransferase</keyword>
<proteinExistence type="predicted"/>
<dbReference type="PANTHER" id="PTHR43877">
    <property type="entry name" value="AMINOALKYLPHOSPHONATE N-ACETYLTRANSFERASE-RELATED-RELATED"/>
    <property type="match status" value="1"/>
</dbReference>